<dbReference type="InParanoid" id="A2F9M8"/>
<dbReference type="VEuPathDB" id="TrichDB:TVAGG3_0941750"/>
<proteinExistence type="predicted"/>
<dbReference type="STRING" id="5722.A2F9M8"/>
<dbReference type="InterPro" id="IPR053139">
    <property type="entry name" value="Surface_bspA-like"/>
</dbReference>
<organism evidence="2 3">
    <name type="scientific">Trichomonas vaginalis (strain ATCC PRA-98 / G3)</name>
    <dbReference type="NCBI Taxonomy" id="412133"/>
    <lineage>
        <taxon>Eukaryota</taxon>
        <taxon>Metamonada</taxon>
        <taxon>Parabasalia</taxon>
        <taxon>Trichomonadida</taxon>
        <taxon>Trichomonadidae</taxon>
        <taxon>Trichomonas</taxon>
    </lineage>
</organism>
<dbReference type="Proteomes" id="UP000001542">
    <property type="component" value="Unassembled WGS sequence"/>
</dbReference>
<dbReference type="KEGG" id="tva:4756206"/>
<evidence type="ECO:0008006" key="4">
    <source>
        <dbReference type="Google" id="ProtNLM"/>
    </source>
</evidence>
<dbReference type="PANTHER" id="PTHR45661:SF3">
    <property type="entry name" value="IG-LIKE DOMAIN-CONTAINING PROTEIN"/>
    <property type="match status" value="1"/>
</dbReference>
<keyword evidence="3" id="KW-1185">Reference proteome</keyword>
<name>A2F9M8_TRIV3</name>
<evidence type="ECO:0000313" key="2">
    <source>
        <dbReference type="EMBL" id="EAX98409.1"/>
    </source>
</evidence>
<dbReference type="PANTHER" id="PTHR45661">
    <property type="entry name" value="SURFACE ANTIGEN"/>
    <property type="match status" value="1"/>
</dbReference>
<dbReference type="SMR" id="A2F9M8"/>
<sequence>MILLTFLFTHALSAKVQYFEVAPDVKVDCDIDTNFYRLSIRSPPKVGTSYQPRNVTGVVSFFETFTIKKTEYTVSRILDYAFANTSVTEIIIPKTIFYIGASAFAYCPKLTRVDLSKSPLYHLAPGIFNNSWNLEELIMPSTIVSINSYTFASIAISSFTITKNIRSIEGSSFSNCTNLKNFEILSTNRFFIFENGVIYSYFRKKLIYSVCTIEKPVLHPDVQIIGSYSFAHSNVYVVQVPSSVESIENYAFYECHNLRAVKFFHSALKTLGEYVFMNSGLRYITLPRMLNQVGHHCFSIPTLKDIDISMTNVTKFPRHLFTGVTKMEILAIPDETFIVDPQTFSGSSIKKIFYCGVFDAKSLQIPDTIEVVCDKKLPIGDEI</sequence>
<protein>
    <recommendedName>
        <fullName evidence="4">Surface antigen BspA-like</fullName>
    </recommendedName>
</protein>
<keyword evidence="1" id="KW-0732">Signal</keyword>
<feature type="chain" id="PRO_5002643640" description="Surface antigen BspA-like" evidence="1">
    <location>
        <begin position="19"/>
        <end position="383"/>
    </location>
</feature>
<gene>
    <name evidence="2" type="ORF">TVAG_125530</name>
</gene>
<dbReference type="VEuPathDB" id="TrichDB:TVAG_125530"/>
<evidence type="ECO:0000256" key="1">
    <source>
        <dbReference type="SAM" id="SignalP"/>
    </source>
</evidence>
<dbReference type="InterPro" id="IPR026906">
    <property type="entry name" value="LRR_5"/>
</dbReference>
<dbReference type="AlphaFoldDB" id="A2F9M8"/>
<dbReference type="InterPro" id="IPR032675">
    <property type="entry name" value="LRR_dom_sf"/>
</dbReference>
<dbReference type="EMBL" id="DS113677">
    <property type="protein sequence ID" value="EAX98409.1"/>
    <property type="molecule type" value="Genomic_DNA"/>
</dbReference>
<reference evidence="2" key="1">
    <citation type="submission" date="2006-10" db="EMBL/GenBank/DDBJ databases">
        <authorList>
            <person name="Amadeo P."/>
            <person name="Zhao Q."/>
            <person name="Wortman J."/>
            <person name="Fraser-Liggett C."/>
            <person name="Carlton J."/>
        </authorList>
    </citation>
    <scope>NUCLEOTIDE SEQUENCE</scope>
    <source>
        <strain evidence="2">G3</strain>
    </source>
</reference>
<dbReference type="Gene3D" id="3.80.10.10">
    <property type="entry name" value="Ribonuclease Inhibitor"/>
    <property type="match status" value="2"/>
</dbReference>
<dbReference type="Pfam" id="PF13306">
    <property type="entry name" value="LRR_5"/>
    <property type="match status" value="2"/>
</dbReference>
<dbReference type="SUPFAM" id="SSF52058">
    <property type="entry name" value="L domain-like"/>
    <property type="match status" value="1"/>
</dbReference>
<evidence type="ECO:0000313" key="3">
    <source>
        <dbReference type="Proteomes" id="UP000001542"/>
    </source>
</evidence>
<dbReference type="OrthoDB" id="643377at2759"/>
<accession>A2F9M8</accession>
<reference evidence="2" key="2">
    <citation type="journal article" date="2007" name="Science">
        <title>Draft genome sequence of the sexually transmitted pathogen Trichomonas vaginalis.</title>
        <authorList>
            <person name="Carlton J.M."/>
            <person name="Hirt R.P."/>
            <person name="Silva J.C."/>
            <person name="Delcher A.L."/>
            <person name="Schatz M."/>
            <person name="Zhao Q."/>
            <person name="Wortman J.R."/>
            <person name="Bidwell S.L."/>
            <person name="Alsmark U.C.M."/>
            <person name="Besteiro S."/>
            <person name="Sicheritz-Ponten T."/>
            <person name="Noel C.J."/>
            <person name="Dacks J.B."/>
            <person name="Foster P.G."/>
            <person name="Simillion C."/>
            <person name="Van de Peer Y."/>
            <person name="Miranda-Saavedra D."/>
            <person name="Barton G.J."/>
            <person name="Westrop G.D."/>
            <person name="Mueller S."/>
            <person name="Dessi D."/>
            <person name="Fiori P.L."/>
            <person name="Ren Q."/>
            <person name="Paulsen I."/>
            <person name="Zhang H."/>
            <person name="Bastida-Corcuera F.D."/>
            <person name="Simoes-Barbosa A."/>
            <person name="Brown M.T."/>
            <person name="Hayes R.D."/>
            <person name="Mukherjee M."/>
            <person name="Okumura C.Y."/>
            <person name="Schneider R."/>
            <person name="Smith A.J."/>
            <person name="Vanacova S."/>
            <person name="Villalvazo M."/>
            <person name="Haas B.J."/>
            <person name="Pertea M."/>
            <person name="Feldblyum T.V."/>
            <person name="Utterback T.R."/>
            <person name="Shu C.L."/>
            <person name="Osoegawa K."/>
            <person name="de Jong P.J."/>
            <person name="Hrdy I."/>
            <person name="Horvathova L."/>
            <person name="Zubacova Z."/>
            <person name="Dolezal P."/>
            <person name="Malik S.B."/>
            <person name="Logsdon J.M. Jr."/>
            <person name="Henze K."/>
            <person name="Gupta A."/>
            <person name="Wang C.C."/>
            <person name="Dunne R.L."/>
            <person name="Upcroft J.A."/>
            <person name="Upcroft P."/>
            <person name="White O."/>
            <person name="Salzberg S.L."/>
            <person name="Tang P."/>
            <person name="Chiu C.-H."/>
            <person name="Lee Y.-S."/>
            <person name="Embley T.M."/>
            <person name="Coombs G.H."/>
            <person name="Mottram J.C."/>
            <person name="Tachezy J."/>
            <person name="Fraser-Liggett C.M."/>
            <person name="Johnson P.J."/>
        </authorList>
    </citation>
    <scope>NUCLEOTIDE SEQUENCE [LARGE SCALE GENOMIC DNA]</scope>
    <source>
        <strain evidence="2">G3</strain>
    </source>
</reference>
<feature type="signal peptide" evidence="1">
    <location>
        <begin position="1"/>
        <end position="18"/>
    </location>
</feature>
<dbReference type="RefSeq" id="XP_001311339.1">
    <property type="nucleotide sequence ID" value="XM_001311338.1"/>
</dbReference>